<organism evidence="2 3">
    <name type="scientific">Recurvomyces mirabilis</name>
    <dbReference type="NCBI Taxonomy" id="574656"/>
    <lineage>
        <taxon>Eukaryota</taxon>
        <taxon>Fungi</taxon>
        <taxon>Dikarya</taxon>
        <taxon>Ascomycota</taxon>
        <taxon>Pezizomycotina</taxon>
        <taxon>Dothideomycetes</taxon>
        <taxon>Dothideomycetidae</taxon>
        <taxon>Mycosphaerellales</taxon>
        <taxon>Teratosphaeriaceae</taxon>
        <taxon>Recurvomyces</taxon>
    </lineage>
</organism>
<feature type="region of interest" description="Disordered" evidence="1">
    <location>
        <begin position="1"/>
        <end position="51"/>
    </location>
</feature>
<name>A0AAE0TSV0_9PEZI</name>
<evidence type="ECO:0000313" key="3">
    <source>
        <dbReference type="Proteomes" id="UP001274830"/>
    </source>
</evidence>
<dbReference type="Proteomes" id="UP001274830">
    <property type="component" value="Unassembled WGS sequence"/>
</dbReference>
<proteinExistence type="predicted"/>
<accession>A0AAE0TSV0</accession>
<reference evidence="2" key="1">
    <citation type="submission" date="2023-07" db="EMBL/GenBank/DDBJ databases">
        <title>Black Yeasts Isolated from many extreme environments.</title>
        <authorList>
            <person name="Coleine C."/>
            <person name="Stajich J.E."/>
            <person name="Selbmann L."/>
        </authorList>
    </citation>
    <scope>NUCLEOTIDE SEQUENCE</scope>
    <source>
        <strain evidence="2">CCFEE 5485</strain>
    </source>
</reference>
<evidence type="ECO:0000256" key="1">
    <source>
        <dbReference type="SAM" id="MobiDB-lite"/>
    </source>
</evidence>
<comment type="caution">
    <text evidence="2">The sequence shown here is derived from an EMBL/GenBank/DDBJ whole genome shotgun (WGS) entry which is preliminary data.</text>
</comment>
<sequence length="84" mass="9319">MDSDEFDDQEPVKKAKKCVGQASKKGKEKKTSLSDEPVSDGFTAGAKLDDNGVATETRYPVEVPFLVTNAYTNIQTFTELHEEY</sequence>
<keyword evidence="3" id="KW-1185">Reference proteome</keyword>
<gene>
    <name evidence="2" type="ORF">LTR78_008681</name>
</gene>
<dbReference type="EMBL" id="JAUTXT010000043">
    <property type="protein sequence ID" value="KAK3671403.1"/>
    <property type="molecule type" value="Genomic_DNA"/>
</dbReference>
<evidence type="ECO:0000313" key="2">
    <source>
        <dbReference type="EMBL" id="KAK3671403.1"/>
    </source>
</evidence>
<dbReference type="AlphaFoldDB" id="A0AAE0TSV0"/>
<protein>
    <submittedName>
        <fullName evidence="2">Uncharacterized protein</fullName>
    </submittedName>
</protein>